<feature type="region of interest" description="Disordered" evidence="1">
    <location>
        <begin position="18"/>
        <end position="76"/>
    </location>
</feature>
<dbReference type="STRING" id="159087.Daro_1539"/>
<name>Q47FU3_DECAR</name>
<gene>
    <name evidence="2" type="ordered locus">Daro_1539</name>
</gene>
<accession>Q47FU3</accession>
<dbReference type="HOGENOM" id="CLU_1841821_0_0_4"/>
<organism evidence="2">
    <name type="scientific">Dechloromonas aromatica (strain RCB)</name>
    <dbReference type="NCBI Taxonomy" id="159087"/>
    <lineage>
        <taxon>Bacteria</taxon>
        <taxon>Pseudomonadati</taxon>
        <taxon>Pseudomonadota</taxon>
        <taxon>Betaproteobacteria</taxon>
        <taxon>Rhodocyclales</taxon>
        <taxon>Azonexaceae</taxon>
        <taxon>Dechloromonas</taxon>
    </lineage>
</organism>
<evidence type="ECO:0000256" key="1">
    <source>
        <dbReference type="SAM" id="MobiDB-lite"/>
    </source>
</evidence>
<sequence length="139" mass="14416">MAVASLSSGQSVAGALWGQIQQQQAQRSADQAEQRANALQQRAREAQGVADRAQENARSLKVESNQAEGEATQAKRGLVERASMAKVQAGLSDLHEQISSVLKAESTTNTSAISATSASLVPVLNSLGQSTGTLVNVTA</sequence>
<protein>
    <submittedName>
        <fullName evidence="2">Uncharacterized protein</fullName>
    </submittedName>
</protein>
<reference evidence="2" key="1">
    <citation type="submission" date="2005-08" db="EMBL/GenBank/DDBJ databases">
        <title>Complete sequence of Dechloromonas aromatica RCB.</title>
        <authorList>
            <person name="Salinero K.K."/>
            <person name="Copeland A."/>
            <person name="Lucas S."/>
            <person name="Lapidus A."/>
            <person name="Barry K."/>
            <person name="Detter J.C."/>
            <person name="Glavina T."/>
            <person name="Hammon N."/>
            <person name="Israni S."/>
            <person name="Pitluck S."/>
            <person name="Di Bartolo G."/>
            <person name="Trong S."/>
            <person name="Schmutz J."/>
            <person name="Larimer F."/>
            <person name="Land M."/>
            <person name="Ivanova N."/>
            <person name="Richardson P."/>
        </authorList>
    </citation>
    <scope>NUCLEOTIDE SEQUENCE</scope>
    <source>
        <strain evidence="2">RCB</strain>
    </source>
</reference>
<feature type="compositionally biased region" description="Basic and acidic residues" evidence="1">
    <location>
        <begin position="52"/>
        <end position="61"/>
    </location>
</feature>
<dbReference type="AlphaFoldDB" id="Q47FU3"/>
<proteinExistence type="predicted"/>
<feature type="compositionally biased region" description="Low complexity" evidence="1">
    <location>
        <begin position="18"/>
        <end position="36"/>
    </location>
</feature>
<evidence type="ECO:0000313" key="2">
    <source>
        <dbReference type="EMBL" id="AAZ46288.1"/>
    </source>
</evidence>
<dbReference type="KEGG" id="dar:Daro_1539"/>
<dbReference type="EMBL" id="CP000089">
    <property type="protein sequence ID" value="AAZ46288.1"/>
    <property type="molecule type" value="Genomic_DNA"/>
</dbReference>